<keyword evidence="3" id="KW-1185">Reference proteome</keyword>
<dbReference type="EMBL" id="QWGB01000007">
    <property type="protein sequence ID" value="RIJ22233.1"/>
    <property type="molecule type" value="Genomic_DNA"/>
</dbReference>
<evidence type="ECO:0008006" key="4">
    <source>
        <dbReference type="Google" id="ProtNLM"/>
    </source>
</evidence>
<keyword evidence="1" id="KW-0812">Transmembrane</keyword>
<feature type="transmembrane region" description="Helical" evidence="1">
    <location>
        <begin position="75"/>
        <end position="92"/>
    </location>
</feature>
<comment type="caution">
    <text evidence="2">The sequence shown here is derived from an EMBL/GenBank/DDBJ whole genome shotgun (WGS) entry which is preliminary data.</text>
</comment>
<dbReference type="AlphaFoldDB" id="A0A399QTV8"/>
<keyword evidence="1" id="KW-1133">Transmembrane helix</keyword>
<feature type="transmembrane region" description="Helical" evidence="1">
    <location>
        <begin position="47"/>
        <end position="68"/>
    </location>
</feature>
<evidence type="ECO:0000313" key="3">
    <source>
        <dbReference type="Proteomes" id="UP000265431"/>
    </source>
</evidence>
<accession>A0A399QTV8</accession>
<evidence type="ECO:0000256" key="1">
    <source>
        <dbReference type="SAM" id="Phobius"/>
    </source>
</evidence>
<keyword evidence="1" id="KW-0472">Membrane</keyword>
<dbReference type="OrthoDB" id="8452501at2"/>
<name>A0A399QTV8_9PROT</name>
<gene>
    <name evidence="2" type="ORF">D1224_11805</name>
</gene>
<dbReference type="Proteomes" id="UP000265431">
    <property type="component" value="Unassembled WGS sequence"/>
</dbReference>
<feature type="transmembrane region" description="Helical" evidence="1">
    <location>
        <begin position="107"/>
        <end position="125"/>
    </location>
</feature>
<proteinExistence type="predicted"/>
<dbReference type="RefSeq" id="WP_119380152.1">
    <property type="nucleotide sequence ID" value="NZ_QWGB01000007.1"/>
</dbReference>
<evidence type="ECO:0000313" key="2">
    <source>
        <dbReference type="EMBL" id="RIJ22233.1"/>
    </source>
</evidence>
<sequence>MKSISLLLMRAGTGLLLVIWGLIKIMSPASAVGVSDKYYGGTVSMDWLQLPWGILQVLIGLAVVVGLFRKYVYPAQAVILGFGVLVIWKYILDPLGLYLLDEGSRQVLFFPSLAVFAGTLILIAFREDDKLSLDRKFGL</sequence>
<protein>
    <recommendedName>
        <fullName evidence="4">DoxX family membrane protein</fullName>
    </recommendedName>
</protein>
<reference evidence="2 3" key="1">
    <citation type="submission" date="2018-08" db="EMBL/GenBank/DDBJ databases">
        <title>Henriciella mobilis sp. nov., isolated from seawater.</title>
        <authorList>
            <person name="Cheng H."/>
            <person name="Wu Y.-H."/>
            <person name="Xu X.-W."/>
            <person name="Guo L.-L."/>
        </authorList>
    </citation>
    <scope>NUCLEOTIDE SEQUENCE [LARGE SCALE GENOMIC DNA]</scope>
    <source>
        <strain evidence="2 3">CCUG66934</strain>
    </source>
</reference>
<organism evidence="2 3">
    <name type="scientific">Henriciella barbarensis</name>
    <dbReference type="NCBI Taxonomy" id="86342"/>
    <lineage>
        <taxon>Bacteria</taxon>
        <taxon>Pseudomonadati</taxon>
        <taxon>Pseudomonadota</taxon>
        <taxon>Alphaproteobacteria</taxon>
        <taxon>Hyphomonadales</taxon>
        <taxon>Hyphomonadaceae</taxon>
        <taxon>Henriciella</taxon>
    </lineage>
</organism>